<evidence type="ECO:0000256" key="3">
    <source>
        <dbReference type="ARBA" id="ARBA00022722"/>
    </source>
</evidence>
<dbReference type="AlphaFoldDB" id="A0A9D2WS20"/>
<dbReference type="EMBL" id="LSRS01000001">
    <property type="protein sequence ID" value="KAF1086394.1"/>
    <property type="molecule type" value="Genomic_DNA"/>
</dbReference>
<dbReference type="InterPro" id="IPR008201">
    <property type="entry name" value="HepT-like"/>
</dbReference>
<keyword evidence="7" id="KW-1185">Reference proteome</keyword>
<comment type="caution">
    <text evidence="6">The sequence shown here is derived from an EMBL/GenBank/DDBJ whole genome shotgun (WGS) entry which is preliminary data.</text>
</comment>
<dbReference type="Proteomes" id="UP000798488">
    <property type="component" value="Unassembled WGS sequence"/>
</dbReference>
<evidence type="ECO:0000256" key="4">
    <source>
        <dbReference type="ARBA" id="ARBA00022741"/>
    </source>
</evidence>
<dbReference type="RefSeq" id="WP_161820556.1">
    <property type="nucleotide sequence ID" value="NZ_LSRS01000001.1"/>
</dbReference>
<evidence type="ECO:0000256" key="1">
    <source>
        <dbReference type="ARBA" id="ARBA00022553"/>
    </source>
</evidence>
<evidence type="ECO:0000256" key="2">
    <source>
        <dbReference type="ARBA" id="ARBA00022649"/>
    </source>
</evidence>
<dbReference type="InterPro" id="IPR051813">
    <property type="entry name" value="HepT_RNase_toxin"/>
</dbReference>
<proteinExistence type="predicted"/>
<dbReference type="PANTHER" id="PTHR34139">
    <property type="entry name" value="UPF0331 PROTEIN MJ0127"/>
    <property type="match status" value="1"/>
</dbReference>
<reference evidence="6" key="1">
    <citation type="submission" date="2016-02" db="EMBL/GenBank/DDBJ databases">
        <title>Draft Genome Sequence of Sporotomaculum syntrophicum Strain FB, a Syntrophic Benzoate Degrader.</title>
        <authorList>
            <person name="Nobu M.K."/>
            <person name="Narihiro T."/>
            <person name="Qiu Y.-L."/>
            <person name="Ohashi A."/>
            <person name="Liu W.-T."/>
            <person name="Yuji S."/>
        </authorList>
    </citation>
    <scope>NUCLEOTIDE SEQUENCE</scope>
    <source>
        <strain evidence="6">FB</strain>
    </source>
</reference>
<evidence type="ECO:0000256" key="5">
    <source>
        <dbReference type="ARBA" id="ARBA00022801"/>
    </source>
</evidence>
<keyword evidence="2" id="KW-1277">Toxin-antitoxin system</keyword>
<keyword evidence="1" id="KW-0597">Phosphoprotein</keyword>
<dbReference type="GO" id="GO:0000166">
    <property type="term" value="F:nucleotide binding"/>
    <property type="evidence" value="ECO:0007669"/>
    <property type="project" value="UniProtKB-KW"/>
</dbReference>
<name>A0A9D2WS20_9FIRM</name>
<accession>A0A9D2WS20</accession>
<dbReference type="GO" id="GO:0016787">
    <property type="term" value="F:hydrolase activity"/>
    <property type="evidence" value="ECO:0007669"/>
    <property type="project" value="UniProtKB-KW"/>
</dbReference>
<dbReference type="OrthoDB" id="9810538at2"/>
<gene>
    <name evidence="6" type="ORF">SPSYN_00112</name>
</gene>
<evidence type="ECO:0008006" key="8">
    <source>
        <dbReference type="Google" id="ProtNLM"/>
    </source>
</evidence>
<protein>
    <recommendedName>
        <fullName evidence="8">DUF86 domain-containing protein</fullName>
    </recommendedName>
</protein>
<keyword evidence="3" id="KW-0540">Nuclease</keyword>
<keyword evidence="5" id="KW-0378">Hydrolase</keyword>
<dbReference type="GO" id="GO:0110001">
    <property type="term" value="C:toxin-antitoxin complex"/>
    <property type="evidence" value="ECO:0007669"/>
    <property type="project" value="InterPro"/>
</dbReference>
<organism evidence="6 7">
    <name type="scientific">Sporotomaculum syntrophicum</name>
    <dbReference type="NCBI Taxonomy" id="182264"/>
    <lineage>
        <taxon>Bacteria</taxon>
        <taxon>Bacillati</taxon>
        <taxon>Bacillota</taxon>
        <taxon>Clostridia</taxon>
        <taxon>Eubacteriales</taxon>
        <taxon>Desulfallaceae</taxon>
        <taxon>Sporotomaculum</taxon>
    </lineage>
</organism>
<keyword evidence="4" id="KW-0547">Nucleotide-binding</keyword>
<dbReference type="GO" id="GO:0004540">
    <property type="term" value="F:RNA nuclease activity"/>
    <property type="evidence" value="ECO:0007669"/>
    <property type="project" value="InterPro"/>
</dbReference>
<evidence type="ECO:0000313" key="7">
    <source>
        <dbReference type="Proteomes" id="UP000798488"/>
    </source>
</evidence>
<evidence type="ECO:0000313" key="6">
    <source>
        <dbReference type="EMBL" id="KAF1086394.1"/>
    </source>
</evidence>
<sequence length="90" mass="10526">MKDDKVYLNHILESIKFIEQYIQDITFEDFTLSNQTQDAVIRRIEIIGEATKKISNSTRDAYPNIPWKLIAGMRDMLIQKKHKGTVLLCQ</sequence>
<dbReference type="PANTHER" id="PTHR34139:SF1">
    <property type="entry name" value="RNASE MJ1380-RELATED"/>
    <property type="match status" value="1"/>
</dbReference>
<dbReference type="Pfam" id="PF01934">
    <property type="entry name" value="HepT-like"/>
    <property type="match status" value="1"/>
</dbReference>